<protein>
    <submittedName>
        <fullName evidence="2">NAD-dependent epimerase/dehydratase family protein</fullName>
    </submittedName>
</protein>
<sequence>MKVFLVGSTGYIGKTLFDACSRRWRTLGTSTRDGADIVFSLARAEAFPYEQVSAGDVVAVAAAISSPDACAKDYETAFQVNVTGTLTLIRGVVARGARVIFFSSDTVYGASEQLLSEEAELTPAGAYGAMKRRVEAELGENAAVKVIRLSYVFSLRDRFTQYLLGCAKEGKRADIFKPFSRCVVYLSDVVEGVVSLIERWDAIDERVINFVGPELVAREDFVEKIRNLAAPELDYGFSEPEGDFFVNRPRIINVSSARFEKLLGRRPRSLGEAINLELSN</sequence>
<dbReference type="SMR" id="A0A0E1W8I0"/>
<dbReference type="Pfam" id="PF04321">
    <property type="entry name" value="RmlD_sub_bind"/>
    <property type="match status" value="1"/>
</dbReference>
<dbReference type="InterPro" id="IPR036291">
    <property type="entry name" value="NAD(P)-bd_dom_sf"/>
</dbReference>
<dbReference type="EMBL" id="CM000832">
    <property type="protein sequence ID" value="EET08626.1"/>
    <property type="molecule type" value="Genomic_DNA"/>
</dbReference>
<dbReference type="GeneID" id="93061387"/>
<name>A0A0E1W8I0_BURPE</name>
<dbReference type="HOGENOM" id="CLU_992784_0_0_4"/>
<accession>A0A0E1W8I0</accession>
<dbReference type="Gene3D" id="3.40.50.720">
    <property type="entry name" value="NAD(P)-binding Rossmann-like Domain"/>
    <property type="match status" value="1"/>
</dbReference>
<dbReference type="PANTHER" id="PTHR43242:SF1">
    <property type="entry name" value="NAD(P)-BINDING ROSSMANN-FOLD SUPERFAMILY PROTEIN"/>
    <property type="match status" value="1"/>
</dbReference>
<gene>
    <name evidence="2" type="ORF">BURPS1710A_3775</name>
</gene>
<reference evidence="2" key="1">
    <citation type="submission" date="2009-05" db="EMBL/GenBank/DDBJ databases">
        <authorList>
            <person name="Harkins D.M."/>
            <person name="DeShazer D."/>
            <person name="Woods D.E."/>
            <person name="Brinkac L.M."/>
            <person name="Brown K.A."/>
            <person name="Hung G.C."/>
            <person name="Tuanyok A."/>
            <person name="Zhang B."/>
            <person name="Nierman W.C."/>
        </authorList>
    </citation>
    <scope>NUCLEOTIDE SEQUENCE [LARGE SCALE GENOMIC DNA]</scope>
    <source>
        <strain evidence="2">1710a</strain>
    </source>
</reference>
<dbReference type="InterPro" id="IPR029903">
    <property type="entry name" value="RmlD-like-bd"/>
</dbReference>
<dbReference type="PANTHER" id="PTHR43242">
    <property type="entry name" value="NAD(P)-BINDING ROSSMANN-FOLD SUPERFAMILY PROTEIN"/>
    <property type="match status" value="1"/>
</dbReference>
<feature type="domain" description="RmlD-like substrate binding" evidence="1">
    <location>
        <begin position="1"/>
        <end position="229"/>
    </location>
</feature>
<organism evidence="2">
    <name type="scientific">Burkholderia pseudomallei 1710a</name>
    <dbReference type="NCBI Taxonomy" id="320371"/>
    <lineage>
        <taxon>Bacteria</taxon>
        <taxon>Pseudomonadati</taxon>
        <taxon>Pseudomonadota</taxon>
        <taxon>Betaproteobacteria</taxon>
        <taxon>Burkholderiales</taxon>
        <taxon>Burkholderiaceae</taxon>
        <taxon>Burkholderia</taxon>
        <taxon>pseudomallei group</taxon>
    </lineage>
</organism>
<dbReference type="AlphaFoldDB" id="A0A0E1W8I0"/>
<dbReference type="SUPFAM" id="SSF51735">
    <property type="entry name" value="NAD(P)-binding Rossmann-fold domains"/>
    <property type="match status" value="1"/>
</dbReference>
<evidence type="ECO:0000313" key="2">
    <source>
        <dbReference type="EMBL" id="EET08626.1"/>
    </source>
</evidence>
<dbReference type="Proteomes" id="UP000001812">
    <property type="component" value="Chromosome I"/>
</dbReference>
<proteinExistence type="predicted"/>
<evidence type="ECO:0000259" key="1">
    <source>
        <dbReference type="Pfam" id="PF04321"/>
    </source>
</evidence>
<dbReference type="RefSeq" id="WP_004194206.1">
    <property type="nucleotide sequence ID" value="NZ_CM000832.1"/>
</dbReference>